<evidence type="ECO:0000313" key="1">
    <source>
        <dbReference type="EMBL" id="MBW0494815.1"/>
    </source>
</evidence>
<name>A0A9Q3HAB0_9BASI</name>
<evidence type="ECO:0008006" key="3">
    <source>
        <dbReference type="Google" id="ProtNLM"/>
    </source>
</evidence>
<comment type="caution">
    <text evidence="1">The sequence shown here is derived from an EMBL/GenBank/DDBJ whole genome shotgun (WGS) entry which is preliminary data.</text>
</comment>
<dbReference type="OrthoDB" id="3259198at2759"/>
<protein>
    <recommendedName>
        <fullName evidence="3">hAT-like transposase RNase-H fold domain-containing protein</fullName>
    </recommendedName>
</protein>
<reference evidence="1" key="1">
    <citation type="submission" date="2021-03" db="EMBL/GenBank/DDBJ databases">
        <title>Draft genome sequence of rust myrtle Austropuccinia psidii MF-1, a brazilian biotype.</title>
        <authorList>
            <person name="Quecine M.C."/>
            <person name="Pachon D.M.R."/>
            <person name="Bonatelli M.L."/>
            <person name="Correr F.H."/>
            <person name="Franceschini L.M."/>
            <person name="Leite T.F."/>
            <person name="Margarido G.R.A."/>
            <person name="Almeida C.A."/>
            <person name="Ferrarezi J.A."/>
            <person name="Labate C.A."/>
        </authorList>
    </citation>
    <scope>NUCLEOTIDE SEQUENCE</scope>
    <source>
        <strain evidence="1">MF-1</strain>
    </source>
</reference>
<gene>
    <name evidence="1" type="ORF">O181_034530</name>
</gene>
<proteinExistence type="predicted"/>
<accession>A0A9Q3HAB0</accession>
<keyword evidence="2" id="KW-1185">Reference proteome</keyword>
<sequence>MLKLLFTITGNNAANNISMVTAMELKYEGINITWPQEEHFHQCACHVLNLVAKNFMAHMGQLTEEDYTFFDDYLAVHVAPISDSKDEEAQTPKEIRGTLNCVQNKSDSSRNKHCAHAVNQSTLETQDKSGDLKHVNDAETTFPGSDDNTGLSTQLRTGKTIFSPIFNYPCLIH</sequence>
<dbReference type="EMBL" id="AVOT02012755">
    <property type="protein sequence ID" value="MBW0494815.1"/>
    <property type="molecule type" value="Genomic_DNA"/>
</dbReference>
<evidence type="ECO:0000313" key="2">
    <source>
        <dbReference type="Proteomes" id="UP000765509"/>
    </source>
</evidence>
<dbReference type="Proteomes" id="UP000765509">
    <property type="component" value="Unassembled WGS sequence"/>
</dbReference>
<organism evidence="1 2">
    <name type="scientific">Austropuccinia psidii MF-1</name>
    <dbReference type="NCBI Taxonomy" id="1389203"/>
    <lineage>
        <taxon>Eukaryota</taxon>
        <taxon>Fungi</taxon>
        <taxon>Dikarya</taxon>
        <taxon>Basidiomycota</taxon>
        <taxon>Pucciniomycotina</taxon>
        <taxon>Pucciniomycetes</taxon>
        <taxon>Pucciniales</taxon>
        <taxon>Sphaerophragmiaceae</taxon>
        <taxon>Austropuccinia</taxon>
    </lineage>
</organism>
<dbReference type="AlphaFoldDB" id="A0A9Q3HAB0"/>